<feature type="region of interest" description="Disordered" evidence="1">
    <location>
        <begin position="39"/>
        <end position="69"/>
    </location>
</feature>
<sequence>MTTATEPAKPLVRVIKGGDLPTEDLAALTAVLLSRATRTTTEAKPKTVIPLWERPAPTAPYRSPHSWRN</sequence>
<evidence type="ECO:0000313" key="3">
    <source>
        <dbReference type="Proteomes" id="UP001596957"/>
    </source>
</evidence>
<proteinExistence type="predicted"/>
<gene>
    <name evidence="2" type="ORF">ACFQZP_43595</name>
</gene>
<dbReference type="InterPro" id="IPR032716">
    <property type="entry name" value="ACC_epsilon"/>
</dbReference>
<evidence type="ECO:0000256" key="1">
    <source>
        <dbReference type="SAM" id="MobiDB-lite"/>
    </source>
</evidence>
<dbReference type="RefSeq" id="WP_381265156.1">
    <property type="nucleotide sequence ID" value="NZ_JBHTBI010000141.1"/>
</dbReference>
<reference evidence="3" key="1">
    <citation type="journal article" date="2019" name="Int. J. Syst. Evol. Microbiol.">
        <title>The Global Catalogue of Microorganisms (GCM) 10K type strain sequencing project: providing services to taxonomists for standard genome sequencing and annotation.</title>
        <authorList>
            <consortium name="The Broad Institute Genomics Platform"/>
            <consortium name="The Broad Institute Genome Sequencing Center for Infectious Disease"/>
            <person name="Wu L."/>
            <person name="Ma J."/>
        </authorList>
    </citation>
    <scope>NUCLEOTIDE SEQUENCE [LARGE SCALE GENOMIC DNA]</scope>
    <source>
        <strain evidence="3">CGMCC 4.7198</strain>
    </source>
</reference>
<evidence type="ECO:0000313" key="2">
    <source>
        <dbReference type="EMBL" id="MFD0288383.1"/>
    </source>
</evidence>
<dbReference type="Proteomes" id="UP001596957">
    <property type="component" value="Unassembled WGS sequence"/>
</dbReference>
<comment type="caution">
    <text evidence="2">The sequence shown here is derived from an EMBL/GenBank/DDBJ whole genome shotgun (WGS) entry which is preliminary data.</text>
</comment>
<keyword evidence="3" id="KW-1185">Reference proteome</keyword>
<name>A0ABW2VVA1_9ACTN</name>
<protein>
    <submittedName>
        <fullName evidence="2">Acyl-CoA carboxylase subunit epsilon</fullName>
    </submittedName>
</protein>
<accession>A0ABW2VVA1</accession>
<organism evidence="2 3">
    <name type="scientific">Streptomyces lutosisoli</name>
    <dbReference type="NCBI Taxonomy" id="2665721"/>
    <lineage>
        <taxon>Bacteria</taxon>
        <taxon>Bacillati</taxon>
        <taxon>Actinomycetota</taxon>
        <taxon>Actinomycetes</taxon>
        <taxon>Kitasatosporales</taxon>
        <taxon>Streptomycetaceae</taxon>
        <taxon>Streptomyces</taxon>
    </lineage>
</organism>
<dbReference type="Pfam" id="PF13822">
    <property type="entry name" value="ACC_epsilon"/>
    <property type="match status" value="1"/>
</dbReference>
<dbReference type="EMBL" id="JBHTEC010000007">
    <property type="protein sequence ID" value="MFD0288383.1"/>
    <property type="molecule type" value="Genomic_DNA"/>
</dbReference>